<keyword evidence="3" id="KW-0689">Ribosomal protein</keyword>
<accession>A0A066VCP5</accession>
<dbReference type="SUPFAM" id="SSF55666">
    <property type="entry name" value="Ribonuclease PH domain 2-like"/>
    <property type="match status" value="1"/>
</dbReference>
<name>A0A066VCP5_TILAU</name>
<dbReference type="HOGENOM" id="CLU_063514_0_2_1"/>
<dbReference type="SUPFAM" id="SSF54211">
    <property type="entry name" value="Ribosomal protein S5 domain 2-like"/>
    <property type="match status" value="1"/>
</dbReference>
<dbReference type="PANTHER" id="PTHR11953:SF0">
    <property type="entry name" value="EXOSOME COMPLEX COMPONENT RRP41"/>
    <property type="match status" value="1"/>
</dbReference>
<dbReference type="RefSeq" id="XP_013240082.1">
    <property type="nucleotide sequence ID" value="XM_013384628.1"/>
</dbReference>
<dbReference type="InterPro" id="IPR036345">
    <property type="entry name" value="ExoRNase_PH_dom2_sf"/>
</dbReference>
<dbReference type="Pfam" id="PF01138">
    <property type="entry name" value="RNase_PH"/>
    <property type="match status" value="1"/>
</dbReference>
<dbReference type="Proteomes" id="UP000027361">
    <property type="component" value="Unassembled WGS sequence"/>
</dbReference>
<comment type="caution">
    <text evidence="3">The sequence shown here is derived from an EMBL/GenBank/DDBJ whole genome shotgun (WGS) entry which is preliminary data.</text>
</comment>
<sequence length="306" mass="32398">MSRLELLSSGQLRIDGRRPLELRSLAFHISPLSLRQAGADGSAIVSHGLTTVRASVYGPRQRLAETGGAQQQGGQAGLGGSEAKLEIEVEMPAWAGSDRRKRGKGDRQILNLASSLQSAFSPCILLHLYPRSQIRVYITINSADGSLFSSCVNAVSLALIDAGISMLEPLVAVSVGFYAGGGSSGTSGDLEEDGSPGGILLLDLNGTEESSLPSTTLGIMPRSGTISLLELETRLHLDRLKQAIQLGVEACVVLKAEMDRVIKARTRRLATALGGRGIPKSAGDVVENEHVPDDVEGFERELMDES</sequence>
<dbReference type="OMA" id="ECRINTH"/>
<evidence type="ECO:0000256" key="1">
    <source>
        <dbReference type="ARBA" id="ARBA00006678"/>
    </source>
</evidence>
<keyword evidence="4" id="KW-1185">Reference proteome</keyword>
<gene>
    <name evidence="3" type="ORF">K437DRAFT_276783</name>
</gene>
<dbReference type="GeneID" id="25266763"/>
<evidence type="ECO:0000259" key="2">
    <source>
        <dbReference type="Pfam" id="PF01138"/>
    </source>
</evidence>
<dbReference type="GO" id="GO:0005840">
    <property type="term" value="C:ribosome"/>
    <property type="evidence" value="ECO:0007669"/>
    <property type="project" value="UniProtKB-KW"/>
</dbReference>
<dbReference type="FunCoup" id="A0A066VCP5">
    <property type="interactions" value="331"/>
</dbReference>
<dbReference type="GO" id="GO:0016075">
    <property type="term" value="P:rRNA catabolic process"/>
    <property type="evidence" value="ECO:0007669"/>
    <property type="project" value="TreeGrafter"/>
</dbReference>
<protein>
    <submittedName>
        <fullName evidence="3">Ribosomal protein S5 domain 2-like protein</fullName>
    </submittedName>
</protein>
<dbReference type="OrthoDB" id="437922at2759"/>
<dbReference type="GO" id="GO:0034475">
    <property type="term" value="P:U4 snRNA 3'-end processing"/>
    <property type="evidence" value="ECO:0007669"/>
    <property type="project" value="TreeGrafter"/>
</dbReference>
<dbReference type="GO" id="GO:0000177">
    <property type="term" value="C:cytoplasmic exosome (RNase complex)"/>
    <property type="evidence" value="ECO:0007669"/>
    <property type="project" value="TreeGrafter"/>
</dbReference>
<dbReference type="Gene3D" id="3.30.230.70">
    <property type="entry name" value="GHMP Kinase, N-terminal domain"/>
    <property type="match status" value="1"/>
</dbReference>
<dbReference type="InterPro" id="IPR027408">
    <property type="entry name" value="PNPase/RNase_PH_dom_sf"/>
</dbReference>
<proteinExistence type="inferred from homology"/>
<dbReference type="GO" id="GO:0005730">
    <property type="term" value="C:nucleolus"/>
    <property type="evidence" value="ECO:0007669"/>
    <property type="project" value="TreeGrafter"/>
</dbReference>
<dbReference type="EMBL" id="JMSN01000165">
    <property type="protein sequence ID" value="KDN36544.1"/>
    <property type="molecule type" value="Genomic_DNA"/>
</dbReference>
<dbReference type="GO" id="GO:0071028">
    <property type="term" value="P:nuclear mRNA surveillance"/>
    <property type="evidence" value="ECO:0007669"/>
    <property type="project" value="TreeGrafter"/>
</dbReference>
<feature type="domain" description="Exoribonuclease phosphorolytic" evidence="2">
    <location>
        <begin position="38"/>
        <end position="164"/>
    </location>
</feature>
<dbReference type="PANTHER" id="PTHR11953">
    <property type="entry name" value="EXOSOME COMPLEX COMPONENT"/>
    <property type="match status" value="1"/>
</dbReference>
<dbReference type="InterPro" id="IPR020568">
    <property type="entry name" value="Ribosomal_Su5_D2-typ_SF"/>
</dbReference>
<dbReference type="InterPro" id="IPR050080">
    <property type="entry name" value="RNase_PH"/>
</dbReference>
<comment type="similarity">
    <text evidence="1">Belongs to the RNase PH family.</text>
</comment>
<organism evidence="3 4">
    <name type="scientific">Tilletiaria anomala (strain ATCC 24038 / CBS 436.72 / UBC 951)</name>
    <dbReference type="NCBI Taxonomy" id="1037660"/>
    <lineage>
        <taxon>Eukaryota</taxon>
        <taxon>Fungi</taxon>
        <taxon>Dikarya</taxon>
        <taxon>Basidiomycota</taxon>
        <taxon>Ustilaginomycotina</taxon>
        <taxon>Exobasidiomycetes</taxon>
        <taxon>Georgefischeriales</taxon>
        <taxon>Tilletiariaceae</taxon>
        <taxon>Tilletiaria</taxon>
    </lineage>
</organism>
<dbReference type="InterPro" id="IPR001247">
    <property type="entry name" value="ExoRNase_PH_dom1"/>
</dbReference>
<dbReference type="InParanoid" id="A0A066VCP5"/>
<dbReference type="STRING" id="1037660.A0A066VCP5"/>
<keyword evidence="3" id="KW-0687">Ribonucleoprotein</keyword>
<evidence type="ECO:0000313" key="4">
    <source>
        <dbReference type="Proteomes" id="UP000027361"/>
    </source>
</evidence>
<evidence type="ECO:0000313" key="3">
    <source>
        <dbReference type="EMBL" id="KDN36544.1"/>
    </source>
</evidence>
<dbReference type="GO" id="GO:0071051">
    <property type="term" value="P:poly(A)-dependent snoRNA 3'-end processing"/>
    <property type="evidence" value="ECO:0007669"/>
    <property type="project" value="TreeGrafter"/>
</dbReference>
<reference evidence="3 4" key="1">
    <citation type="submission" date="2014-05" db="EMBL/GenBank/DDBJ databases">
        <title>Draft genome sequence of a rare smut relative, Tilletiaria anomala UBC 951.</title>
        <authorList>
            <consortium name="DOE Joint Genome Institute"/>
            <person name="Toome M."/>
            <person name="Kuo A."/>
            <person name="Henrissat B."/>
            <person name="Lipzen A."/>
            <person name="Tritt A."/>
            <person name="Yoshinaga Y."/>
            <person name="Zane M."/>
            <person name="Barry K."/>
            <person name="Grigoriev I.V."/>
            <person name="Spatafora J.W."/>
            <person name="Aimea M.C."/>
        </authorList>
    </citation>
    <scope>NUCLEOTIDE SEQUENCE [LARGE SCALE GENOMIC DNA]</scope>
    <source>
        <strain evidence="3 4">UBC 951</strain>
    </source>
</reference>
<dbReference type="GO" id="GO:0003723">
    <property type="term" value="F:RNA binding"/>
    <property type="evidence" value="ECO:0007669"/>
    <property type="project" value="TreeGrafter"/>
</dbReference>
<dbReference type="GO" id="GO:0000176">
    <property type="term" value="C:nuclear exosome (RNase complex)"/>
    <property type="evidence" value="ECO:0007669"/>
    <property type="project" value="TreeGrafter"/>
</dbReference>
<dbReference type="AlphaFoldDB" id="A0A066VCP5"/>